<evidence type="ECO:0000256" key="3">
    <source>
        <dbReference type="ARBA" id="ARBA00022989"/>
    </source>
</evidence>
<feature type="transmembrane region" description="Helical" evidence="5">
    <location>
        <begin position="44"/>
        <end position="61"/>
    </location>
</feature>
<keyword evidence="2 5" id="KW-0812">Transmembrane</keyword>
<dbReference type="Gene3D" id="1.20.1070.10">
    <property type="entry name" value="Rhodopsin 7-helix transmembrane proteins"/>
    <property type="match status" value="1"/>
</dbReference>
<evidence type="ECO:0000256" key="1">
    <source>
        <dbReference type="ARBA" id="ARBA00004370"/>
    </source>
</evidence>
<feature type="transmembrane region" description="Helical" evidence="5">
    <location>
        <begin position="156"/>
        <end position="177"/>
    </location>
</feature>
<accession>A0A9N9NTY7</accession>
<evidence type="ECO:0000313" key="8">
    <source>
        <dbReference type="Proteomes" id="UP000789342"/>
    </source>
</evidence>
<comment type="subcellular location">
    <subcellularLocation>
        <location evidence="1">Membrane</location>
    </subcellularLocation>
</comment>
<evidence type="ECO:0000256" key="2">
    <source>
        <dbReference type="ARBA" id="ARBA00022692"/>
    </source>
</evidence>
<reference evidence="7" key="1">
    <citation type="submission" date="2021-06" db="EMBL/GenBank/DDBJ databases">
        <authorList>
            <person name="Kallberg Y."/>
            <person name="Tangrot J."/>
            <person name="Rosling A."/>
        </authorList>
    </citation>
    <scope>NUCLEOTIDE SEQUENCE</scope>
    <source>
        <strain evidence="7">CL551</strain>
    </source>
</reference>
<evidence type="ECO:0000256" key="5">
    <source>
        <dbReference type="SAM" id="Phobius"/>
    </source>
</evidence>
<gene>
    <name evidence="7" type="ORF">AMORRO_LOCUS16111</name>
</gene>
<dbReference type="Proteomes" id="UP000789342">
    <property type="component" value="Unassembled WGS sequence"/>
</dbReference>
<sequence length="235" mass="26547">DIAKLCLKTSNVKLITLRTLTIRIGTYKQWKTDGASSITLSLRFPFYIALTDAMLSLAYTVNLGHTAIYKVPWSQPQCGVVGAYVVALFALNILLVGFVALSTWLRVCREIYVETGVYDYKLWLTTISISMLIVLISIRDFGPQKYWCAADDTSTIIPLIMLSLIALSLVTIIFCYLKVLLKIKNLDDTLLTSSYASPQRVYIEKRALRKLISYIFTFLLQFIPLLAYQASSLLM</sequence>
<organism evidence="7 8">
    <name type="scientific">Acaulospora morrowiae</name>
    <dbReference type="NCBI Taxonomy" id="94023"/>
    <lineage>
        <taxon>Eukaryota</taxon>
        <taxon>Fungi</taxon>
        <taxon>Fungi incertae sedis</taxon>
        <taxon>Mucoromycota</taxon>
        <taxon>Glomeromycotina</taxon>
        <taxon>Glomeromycetes</taxon>
        <taxon>Diversisporales</taxon>
        <taxon>Acaulosporaceae</taxon>
        <taxon>Acaulospora</taxon>
    </lineage>
</organism>
<evidence type="ECO:0000259" key="6">
    <source>
        <dbReference type="PROSITE" id="PS50262"/>
    </source>
</evidence>
<proteinExistence type="predicted"/>
<keyword evidence="8" id="KW-1185">Reference proteome</keyword>
<dbReference type="AlphaFoldDB" id="A0A9N9NTY7"/>
<keyword evidence="4 5" id="KW-0472">Membrane</keyword>
<evidence type="ECO:0000256" key="4">
    <source>
        <dbReference type="ARBA" id="ARBA00023136"/>
    </source>
</evidence>
<feature type="transmembrane region" description="Helical" evidence="5">
    <location>
        <begin position="81"/>
        <end position="105"/>
    </location>
</feature>
<dbReference type="PROSITE" id="PS50262">
    <property type="entry name" value="G_PROTEIN_RECEP_F1_2"/>
    <property type="match status" value="1"/>
</dbReference>
<protein>
    <submittedName>
        <fullName evidence="7">4195_t:CDS:1</fullName>
    </submittedName>
</protein>
<comment type="caution">
    <text evidence="7">The sequence shown here is derived from an EMBL/GenBank/DDBJ whole genome shotgun (WGS) entry which is preliminary data.</text>
</comment>
<feature type="non-terminal residue" evidence="7">
    <location>
        <position position="1"/>
    </location>
</feature>
<feature type="transmembrane region" description="Helical" evidence="5">
    <location>
        <begin position="211"/>
        <end position="230"/>
    </location>
</feature>
<feature type="transmembrane region" description="Helical" evidence="5">
    <location>
        <begin position="117"/>
        <end position="136"/>
    </location>
</feature>
<feature type="domain" description="G-protein coupled receptors family 1 profile" evidence="6">
    <location>
        <begin position="10"/>
        <end position="235"/>
    </location>
</feature>
<name>A0A9N9NTY7_9GLOM</name>
<feature type="non-terminal residue" evidence="7">
    <location>
        <position position="235"/>
    </location>
</feature>
<keyword evidence="3 5" id="KW-1133">Transmembrane helix</keyword>
<dbReference type="InterPro" id="IPR017452">
    <property type="entry name" value="GPCR_Rhodpsn_7TM"/>
</dbReference>
<evidence type="ECO:0000313" key="7">
    <source>
        <dbReference type="EMBL" id="CAG8763694.1"/>
    </source>
</evidence>
<dbReference type="EMBL" id="CAJVPV010042268">
    <property type="protein sequence ID" value="CAG8763694.1"/>
    <property type="molecule type" value="Genomic_DNA"/>
</dbReference>
<dbReference type="GO" id="GO:0016020">
    <property type="term" value="C:membrane"/>
    <property type="evidence" value="ECO:0007669"/>
    <property type="project" value="UniProtKB-SubCell"/>
</dbReference>
<dbReference type="OrthoDB" id="2439438at2759"/>